<dbReference type="Pfam" id="PF00085">
    <property type="entry name" value="Thioredoxin"/>
    <property type="match status" value="1"/>
</dbReference>
<dbReference type="GO" id="GO:0005737">
    <property type="term" value="C:cytoplasm"/>
    <property type="evidence" value="ECO:0007669"/>
    <property type="project" value="TreeGrafter"/>
</dbReference>
<keyword evidence="1" id="KW-0813">Transport</keyword>
<evidence type="ECO:0000313" key="5">
    <source>
        <dbReference type="EMBL" id="CAB4984282.1"/>
    </source>
</evidence>
<evidence type="ECO:0000256" key="3">
    <source>
        <dbReference type="ARBA" id="ARBA00023157"/>
    </source>
</evidence>
<dbReference type="EMBL" id="CAFBOM010000084">
    <property type="protein sequence ID" value="CAB4984282.1"/>
    <property type="molecule type" value="Genomic_DNA"/>
</dbReference>
<evidence type="ECO:0000256" key="2">
    <source>
        <dbReference type="ARBA" id="ARBA00022982"/>
    </source>
</evidence>
<sequence>MTVPVVLDLWAEWCGPCKQLSPVLESLAAEHGGRWILAKVDVDANPQISAAFQVQSIPAVFAVIKGQPIPLFQGAYPEAQIRQVLDQLLALAAEQGVTGSLGDTEVESAEVAEVEEAIDPRMEAAFNAVEAGDWEAAELAYRALLDANPADADAQAGLAMVGLYRRMEGVDPLQARTAAAAAPSDVQAAAVAADLDVLEGNWQAAFSRLIECIRVTTGDDRSFARARLLEFFLMADDDPAVAPARIALANALF</sequence>
<dbReference type="InterPro" id="IPR011990">
    <property type="entry name" value="TPR-like_helical_dom_sf"/>
</dbReference>
<dbReference type="CDD" id="cd02956">
    <property type="entry name" value="ybbN"/>
    <property type="match status" value="1"/>
</dbReference>
<keyword evidence="2" id="KW-0249">Electron transport</keyword>
<reference evidence="5" key="1">
    <citation type="submission" date="2020-05" db="EMBL/GenBank/DDBJ databases">
        <authorList>
            <person name="Chiriac C."/>
            <person name="Salcher M."/>
            <person name="Ghai R."/>
            <person name="Kavagutti S V."/>
        </authorList>
    </citation>
    <scope>NUCLEOTIDE SEQUENCE</scope>
</reference>
<dbReference type="InterPro" id="IPR017937">
    <property type="entry name" value="Thioredoxin_CS"/>
</dbReference>
<dbReference type="SUPFAM" id="SSF52833">
    <property type="entry name" value="Thioredoxin-like"/>
    <property type="match status" value="1"/>
</dbReference>
<dbReference type="InterPro" id="IPR036249">
    <property type="entry name" value="Thioredoxin-like_sf"/>
</dbReference>
<dbReference type="GO" id="GO:0015035">
    <property type="term" value="F:protein-disulfide reductase activity"/>
    <property type="evidence" value="ECO:0007669"/>
    <property type="project" value="TreeGrafter"/>
</dbReference>
<dbReference type="InterPro" id="IPR013766">
    <property type="entry name" value="Thioredoxin_domain"/>
</dbReference>
<feature type="domain" description="Thioredoxin" evidence="4">
    <location>
        <begin position="1"/>
        <end position="90"/>
    </location>
</feature>
<dbReference type="GO" id="GO:0006950">
    <property type="term" value="P:response to stress"/>
    <property type="evidence" value="ECO:0007669"/>
    <property type="project" value="UniProtKB-ARBA"/>
</dbReference>
<keyword evidence="3" id="KW-1015">Disulfide bond</keyword>
<dbReference type="Gene3D" id="3.40.30.10">
    <property type="entry name" value="Glutaredoxin"/>
    <property type="match status" value="1"/>
</dbReference>
<dbReference type="Pfam" id="PF14561">
    <property type="entry name" value="TPR_20"/>
    <property type="match status" value="1"/>
</dbReference>
<evidence type="ECO:0000259" key="4">
    <source>
        <dbReference type="PROSITE" id="PS51352"/>
    </source>
</evidence>
<gene>
    <name evidence="5" type="ORF">UFOPK3957_00631</name>
</gene>
<evidence type="ECO:0000256" key="1">
    <source>
        <dbReference type="ARBA" id="ARBA00022448"/>
    </source>
</evidence>
<dbReference type="AlphaFoldDB" id="A0A6J7MZ47"/>
<organism evidence="5">
    <name type="scientific">freshwater metagenome</name>
    <dbReference type="NCBI Taxonomy" id="449393"/>
    <lineage>
        <taxon>unclassified sequences</taxon>
        <taxon>metagenomes</taxon>
        <taxon>ecological metagenomes</taxon>
    </lineage>
</organism>
<name>A0A6J7MZ47_9ZZZZ</name>
<dbReference type="PROSITE" id="PS00194">
    <property type="entry name" value="THIOREDOXIN_1"/>
    <property type="match status" value="1"/>
</dbReference>
<dbReference type="PANTHER" id="PTHR45663">
    <property type="entry name" value="GEO12009P1"/>
    <property type="match status" value="1"/>
</dbReference>
<accession>A0A6J7MZ47</accession>
<proteinExistence type="predicted"/>
<dbReference type="Gene3D" id="1.25.40.10">
    <property type="entry name" value="Tetratricopeptide repeat domain"/>
    <property type="match status" value="1"/>
</dbReference>
<dbReference type="PANTHER" id="PTHR45663:SF11">
    <property type="entry name" value="GEO12009P1"/>
    <property type="match status" value="1"/>
</dbReference>
<dbReference type="PROSITE" id="PS51352">
    <property type="entry name" value="THIOREDOXIN_2"/>
    <property type="match status" value="1"/>
</dbReference>
<protein>
    <submittedName>
        <fullName evidence="5">Unannotated protein</fullName>
    </submittedName>
</protein>